<reference evidence="2" key="1">
    <citation type="journal article" date="2019" name="Int. J. Syst. Evol. Microbiol.">
        <title>The Global Catalogue of Microorganisms (GCM) 10K type strain sequencing project: providing services to taxonomists for standard genome sequencing and annotation.</title>
        <authorList>
            <consortium name="The Broad Institute Genomics Platform"/>
            <consortium name="The Broad Institute Genome Sequencing Center for Infectious Disease"/>
            <person name="Wu L."/>
            <person name="Ma J."/>
        </authorList>
    </citation>
    <scope>NUCLEOTIDE SEQUENCE [LARGE SCALE GENOMIC DNA]</scope>
    <source>
        <strain evidence="2">NBRC 106396</strain>
    </source>
</reference>
<accession>A0ABW2NP49</accession>
<gene>
    <name evidence="1" type="ORF">ACFQPF_05030</name>
</gene>
<evidence type="ECO:0000313" key="2">
    <source>
        <dbReference type="Proteomes" id="UP001596549"/>
    </source>
</evidence>
<keyword evidence="2" id="KW-1185">Reference proteome</keyword>
<proteinExistence type="predicted"/>
<organism evidence="1 2">
    <name type="scientific">Fictibacillus iocasae</name>
    <dbReference type="NCBI Taxonomy" id="2715437"/>
    <lineage>
        <taxon>Bacteria</taxon>
        <taxon>Bacillati</taxon>
        <taxon>Bacillota</taxon>
        <taxon>Bacilli</taxon>
        <taxon>Bacillales</taxon>
        <taxon>Fictibacillaceae</taxon>
        <taxon>Fictibacillus</taxon>
    </lineage>
</organism>
<dbReference type="RefSeq" id="WP_379747186.1">
    <property type="nucleotide sequence ID" value="NZ_JBHTCP010000009.1"/>
</dbReference>
<protein>
    <submittedName>
        <fullName evidence="1">Uncharacterized protein</fullName>
    </submittedName>
</protein>
<name>A0ABW2NP49_9BACL</name>
<sequence>MKRKSFSMFFVKDTFKVGHLVEDTALSFNASQIQHGSDEHQAIRNSYRFRTAVSKMKASKFMKHYELEQSRAKLVFFGDYSTFKRYNPHVPSTKEEYLHYLESEDHVYELLLDLSVYLFKELPFLHDLQIDIPNHGRMYSLDVSRRQLDRQLNCRLSDMKDGHHHRYYFLYMDDELDRFVGEFVKVKRMRRRYQ</sequence>
<evidence type="ECO:0000313" key="1">
    <source>
        <dbReference type="EMBL" id="MFC7371032.1"/>
    </source>
</evidence>
<comment type="caution">
    <text evidence="1">The sequence shown here is derived from an EMBL/GenBank/DDBJ whole genome shotgun (WGS) entry which is preliminary data.</text>
</comment>
<dbReference type="Proteomes" id="UP001596549">
    <property type="component" value="Unassembled WGS sequence"/>
</dbReference>
<dbReference type="EMBL" id="JBHTCP010000009">
    <property type="protein sequence ID" value="MFC7371032.1"/>
    <property type="molecule type" value="Genomic_DNA"/>
</dbReference>